<dbReference type="NCBIfam" id="TIGR02604">
    <property type="entry name" value="Piru_Ver_Nterm"/>
    <property type="match status" value="1"/>
</dbReference>
<dbReference type="InterPro" id="IPR016024">
    <property type="entry name" value="ARM-type_fold"/>
</dbReference>
<sequence>MVSPAVEPLPLTACRSMYRHASVGFSLVFSCLAVLTAAESTDLPLVVAEDFEHGAAAWSPTDPATWSVVALPDGNHAYKLSGVGKYKPPFRSPFSLSILKGKLFGDFVLTAKAKTLQTSRGHRDMVVAWGMQDPANFYYVHLGEKTDDHSNQIFVVDDAPRIKISEKTSAGTPWKDDTWHQIKVVRQVESGLIEVYFDDMETPQIVAHDKRYAWGEIAIGSFDDLGLWDDIKINGVLVEQPPAEQPEQKEEEQEVEPQQAQPTAAPARNRAKADPSTLEFLRWSGEVNVPDPVAISLDNQGRAYVTQTMRRKSQDLDIRANTDWIPDDVGLESPADKQAFFHAQMPSGGPDPKKKRVDDMNKDGVKDWHDLTVLSEQIHRLEDVDGDGVADKMETYADGFQTEITGIAAGVLWHDGDVFATIAPDVWRMRDTNGDGKADQREIMATGFGFHIAYAGHDMHGLTVGPDGKIYWSVGDKGIHVISKEGREFRFPNQGGVMRCNPDGTDFEVFAHGLRNVQELAFDEYGNLFGVDNDSDQKGEKERFVYIAKGIDAGWRCNYQYRGDRYNPWMKEKLWQTRQKDQPAYVTPPLAYSLDGPAGFTYNPGTALSPEYQNYFFLTGAPGGVQVAFQAEPDGASFKRVNEHRIGNGVPLVGINFGPDGGLYGVDWGGGYPLNEKGAVWKIDVPTAADSAIRTEVRKLLAAGFADVDQKNLVKLLGHADQRIRLESQFELVKRKDLASLQTVAEKSDSLFARIHAIWGLGQLARQGSAPAVKTLGQLTADANEEVQAQALRTISDIPVYDGPKLIAKLKSENPRVRFFAAQALAAHPEAGGQAAIAALLADNDGRDLYLRHVGALALAAGDDVAALADHPSAEVRLAAVIALRQQANPAVAKFLTDADPRIVREAVLAIHDDYSIPAAMHAEAELLSGKLADDEATIIRVINANYRLGDAVSAQRVIDYAADPQHPLEMRLEAIDALANWPTEPRLDRVDGRNREKYRIAKERSLPTDELTPLIASLLEDSSQKVRAAALALASDLDVTLPPDLLQQIALTELLEDDFRIEAVKSLAASKSDLFGPSLPKLWNMKSAPLRLATLRLLSTPKWHDAALARIAQILSDKKASLAERQLAISLLGQIPGERADALLAAQIEKHLADGLPQVALELEEAAAAKASDSPQIARLAQQLAPSADDMAAIAKFRSSLSGGDAKLGEKLFMTHLDAACIRCHRIGKQGSDVGPALDGVAKRRDPEYLLRAMVAPSAEIDPKFRATTVLLISGKTVQGIVTAEDDDKLVLRDAQGKEVVIPQDDIDDLAEQKISLMPEMTKVLTKRELRDVSAYLQSLK</sequence>
<evidence type="ECO:0000313" key="8">
    <source>
        <dbReference type="Proteomes" id="UP000239388"/>
    </source>
</evidence>
<dbReference type="InterPro" id="IPR009056">
    <property type="entry name" value="Cyt_c-like_dom"/>
</dbReference>
<dbReference type="InterPro" id="IPR013428">
    <property type="entry name" value="Membrane-bound_put_N"/>
</dbReference>
<dbReference type="Pfam" id="PF13646">
    <property type="entry name" value="HEAT_2"/>
    <property type="match status" value="1"/>
</dbReference>
<dbReference type="Pfam" id="PF23500">
    <property type="entry name" value="DUF7133"/>
    <property type="match status" value="1"/>
</dbReference>
<dbReference type="InterPro" id="IPR021133">
    <property type="entry name" value="HEAT_type_2"/>
</dbReference>
<organism evidence="7 8">
    <name type="scientific">Blastopirellula marina</name>
    <dbReference type="NCBI Taxonomy" id="124"/>
    <lineage>
        <taxon>Bacteria</taxon>
        <taxon>Pseudomonadati</taxon>
        <taxon>Planctomycetota</taxon>
        <taxon>Planctomycetia</taxon>
        <taxon>Pirellulales</taxon>
        <taxon>Pirellulaceae</taxon>
        <taxon>Blastopirellula</taxon>
    </lineage>
</organism>
<accession>A0A2S8FWB9</accession>
<evidence type="ECO:0000256" key="4">
    <source>
        <dbReference type="PROSITE-ProRule" id="PRU00433"/>
    </source>
</evidence>
<dbReference type="SUPFAM" id="SSF48371">
    <property type="entry name" value="ARM repeat"/>
    <property type="match status" value="1"/>
</dbReference>
<evidence type="ECO:0000259" key="6">
    <source>
        <dbReference type="PROSITE" id="PS51007"/>
    </source>
</evidence>
<keyword evidence="2 4" id="KW-0479">Metal-binding</keyword>
<dbReference type="PANTHER" id="PTHR33546">
    <property type="entry name" value="LARGE, MULTIFUNCTIONAL SECRETED PROTEIN-RELATED"/>
    <property type="match status" value="1"/>
</dbReference>
<dbReference type="InterPro" id="IPR013427">
    <property type="entry name" value="Haem-bd_dom_put"/>
</dbReference>
<dbReference type="InterPro" id="IPR011989">
    <property type="entry name" value="ARM-like"/>
</dbReference>
<reference evidence="7 8" key="1">
    <citation type="submission" date="2018-02" db="EMBL/GenBank/DDBJ databases">
        <title>Comparative genomes isolates from brazilian mangrove.</title>
        <authorList>
            <person name="Araujo J.E."/>
            <person name="Taketani R.G."/>
            <person name="Silva M.C.P."/>
            <person name="Loureco M.V."/>
            <person name="Andreote F.D."/>
        </authorList>
    </citation>
    <scope>NUCLEOTIDE SEQUENCE [LARGE SCALE GENOMIC DNA]</scope>
    <source>
        <strain evidence="7 8">NAP PRIS-MGV</strain>
    </source>
</reference>
<evidence type="ECO:0000256" key="5">
    <source>
        <dbReference type="SAM" id="MobiDB-lite"/>
    </source>
</evidence>
<dbReference type="SUPFAM" id="SSF50952">
    <property type="entry name" value="Soluble quinoprotein glucose dehydrogenase"/>
    <property type="match status" value="1"/>
</dbReference>
<dbReference type="InterPro" id="IPR011042">
    <property type="entry name" value="6-blade_b-propeller_TolB-like"/>
</dbReference>
<dbReference type="Gene3D" id="2.60.120.560">
    <property type="entry name" value="Exo-inulinase, domain 1"/>
    <property type="match status" value="1"/>
</dbReference>
<dbReference type="GO" id="GO:0020037">
    <property type="term" value="F:heme binding"/>
    <property type="evidence" value="ECO:0007669"/>
    <property type="project" value="InterPro"/>
</dbReference>
<dbReference type="PROSITE" id="PS50077">
    <property type="entry name" value="HEAT_REPEAT"/>
    <property type="match status" value="1"/>
</dbReference>
<feature type="region of interest" description="Disordered" evidence="5">
    <location>
        <begin position="242"/>
        <end position="274"/>
    </location>
</feature>
<evidence type="ECO:0000313" key="7">
    <source>
        <dbReference type="EMBL" id="PQO36468.1"/>
    </source>
</evidence>
<dbReference type="PANTHER" id="PTHR33546:SF1">
    <property type="entry name" value="LARGE, MULTIFUNCTIONAL SECRETED PROTEIN"/>
    <property type="match status" value="1"/>
</dbReference>
<dbReference type="InterPro" id="IPR011041">
    <property type="entry name" value="Quinoprot_gluc/sorb_DH_b-prop"/>
</dbReference>
<proteinExistence type="predicted"/>
<protein>
    <recommendedName>
        <fullName evidence="6">Cytochrome c domain-containing protein</fullName>
    </recommendedName>
</protein>
<dbReference type="InterPro" id="IPR055557">
    <property type="entry name" value="DUF7133"/>
</dbReference>
<keyword evidence="3 4" id="KW-0408">Iron</keyword>
<dbReference type="NCBIfam" id="TIGR02603">
    <property type="entry name" value="CxxCH_TIGR02603"/>
    <property type="match status" value="1"/>
</dbReference>
<dbReference type="Gene3D" id="2.120.10.30">
    <property type="entry name" value="TolB, C-terminal domain"/>
    <property type="match status" value="1"/>
</dbReference>
<dbReference type="PROSITE" id="PS51007">
    <property type="entry name" value="CYTC"/>
    <property type="match status" value="1"/>
</dbReference>
<name>A0A2S8FWB9_9BACT</name>
<dbReference type="GO" id="GO:0046872">
    <property type="term" value="F:metal ion binding"/>
    <property type="evidence" value="ECO:0007669"/>
    <property type="project" value="UniProtKB-KW"/>
</dbReference>
<keyword evidence="1 4" id="KW-0349">Heme</keyword>
<evidence type="ECO:0000256" key="3">
    <source>
        <dbReference type="ARBA" id="ARBA00023004"/>
    </source>
</evidence>
<dbReference type="Gene3D" id="1.25.10.10">
    <property type="entry name" value="Leucine-rich Repeat Variant"/>
    <property type="match status" value="1"/>
</dbReference>
<feature type="compositionally biased region" description="Low complexity" evidence="5">
    <location>
        <begin position="256"/>
        <end position="267"/>
    </location>
</feature>
<dbReference type="Proteomes" id="UP000239388">
    <property type="component" value="Unassembled WGS sequence"/>
</dbReference>
<dbReference type="EMBL" id="PUIB01000013">
    <property type="protein sequence ID" value="PQO36468.1"/>
    <property type="molecule type" value="Genomic_DNA"/>
</dbReference>
<evidence type="ECO:0000256" key="2">
    <source>
        <dbReference type="ARBA" id="ARBA00022723"/>
    </source>
</evidence>
<feature type="domain" description="Cytochrome c" evidence="6">
    <location>
        <begin position="1205"/>
        <end position="1342"/>
    </location>
</feature>
<dbReference type="GO" id="GO:0009055">
    <property type="term" value="F:electron transfer activity"/>
    <property type="evidence" value="ECO:0007669"/>
    <property type="project" value="InterPro"/>
</dbReference>
<dbReference type="InterPro" id="IPR036909">
    <property type="entry name" value="Cyt_c-like_dom_sf"/>
</dbReference>
<evidence type="ECO:0000256" key="1">
    <source>
        <dbReference type="ARBA" id="ARBA00022617"/>
    </source>
</evidence>
<gene>
    <name evidence="7" type="ORF">C5Y98_12260</name>
</gene>
<dbReference type="SUPFAM" id="SSF46626">
    <property type="entry name" value="Cytochrome c"/>
    <property type="match status" value="1"/>
</dbReference>
<comment type="caution">
    <text evidence="7">The sequence shown here is derived from an EMBL/GenBank/DDBJ whole genome shotgun (WGS) entry which is preliminary data.</text>
</comment>
<dbReference type="Gene3D" id="1.10.760.10">
    <property type="entry name" value="Cytochrome c-like domain"/>
    <property type="match status" value="1"/>
</dbReference>